<keyword evidence="3" id="KW-1185">Reference proteome</keyword>
<evidence type="ECO:0000313" key="2">
    <source>
        <dbReference type="EMBL" id="RZS43737.1"/>
    </source>
</evidence>
<dbReference type="Pfam" id="PF03009">
    <property type="entry name" value="GDPD"/>
    <property type="match status" value="1"/>
</dbReference>
<dbReference type="RefSeq" id="WP_242613233.1">
    <property type="nucleotide sequence ID" value="NZ_SGWQ01000002.1"/>
</dbReference>
<dbReference type="Proteomes" id="UP000294257">
    <property type="component" value="Unassembled WGS sequence"/>
</dbReference>
<organism evidence="2 3">
    <name type="scientific">Herbihabitans rhizosphaerae</name>
    <dbReference type="NCBI Taxonomy" id="1872711"/>
    <lineage>
        <taxon>Bacteria</taxon>
        <taxon>Bacillati</taxon>
        <taxon>Actinomycetota</taxon>
        <taxon>Actinomycetes</taxon>
        <taxon>Pseudonocardiales</taxon>
        <taxon>Pseudonocardiaceae</taxon>
        <taxon>Herbihabitans</taxon>
    </lineage>
</organism>
<comment type="caution">
    <text evidence="2">The sequence shown here is derived from an EMBL/GenBank/DDBJ whole genome shotgun (WGS) entry which is preliminary data.</text>
</comment>
<dbReference type="GO" id="GO:0006629">
    <property type="term" value="P:lipid metabolic process"/>
    <property type="evidence" value="ECO:0007669"/>
    <property type="project" value="InterPro"/>
</dbReference>
<dbReference type="PROSITE" id="PS51704">
    <property type="entry name" value="GP_PDE"/>
    <property type="match status" value="1"/>
</dbReference>
<dbReference type="GO" id="GO:0008081">
    <property type="term" value="F:phosphoric diester hydrolase activity"/>
    <property type="evidence" value="ECO:0007669"/>
    <property type="project" value="InterPro"/>
</dbReference>
<gene>
    <name evidence="2" type="ORF">EV193_102718</name>
</gene>
<dbReference type="SUPFAM" id="SSF51695">
    <property type="entry name" value="PLC-like phosphodiesterases"/>
    <property type="match status" value="1"/>
</dbReference>
<evidence type="ECO:0000313" key="3">
    <source>
        <dbReference type="Proteomes" id="UP000294257"/>
    </source>
</evidence>
<dbReference type="AlphaFoldDB" id="A0A4Q7L3C7"/>
<reference evidence="2 3" key="1">
    <citation type="submission" date="2019-02" db="EMBL/GenBank/DDBJ databases">
        <title>Genomic Encyclopedia of Type Strains, Phase IV (KMG-IV): sequencing the most valuable type-strain genomes for metagenomic binning, comparative biology and taxonomic classification.</title>
        <authorList>
            <person name="Goeker M."/>
        </authorList>
    </citation>
    <scope>NUCLEOTIDE SEQUENCE [LARGE SCALE GENOMIC DNA]</scope>
    <source>
        <strain evidence="2 3">DSM 101727</strain>
    </source>
</reference>
<dbReference type="EMBL" id="SGWQ01000002">
    <property type="protein sequence ID" value="RZS43737.1"/>
    <property type="molecule type" value="Genomic_DNA"/>
</dbReference>
<dbReference type="PROSITE" id="PS50007">
    <property type="entry name" value="PIPLC_X_DOMAIN"/>
    <property type="match status" value="1"/>
</dbReference>
<name>A0A4Q7L3C7_9PSEU</name>
<evidence type="ECO:0000259" key="1">
    <source>
        <dbReference type="PROSITE" id="PS51704"/>
    </source>
</evidence>
<sequence length="264" mass="29551">MRLDFAADHGYLRGPHPRAFVHRGWHVDDLDGMENSLSAFRRAVDEGYRYLETDVHATSDGVVVVHHDAALDRTTDATGQIARLPWQTVRRAKVAGREPVSRLEDLLEELPEALVNIDVKADTAVEPVLDAVRRTDAWERVCLGTFSDTRLARVRKLGGARLITSMGPRSVLALWASGWNRRLPVSRAIRGFSAQVPVRHGRLELVTRRTVEAAHRMGLEVHVWTINDPVQMNALLDLGVDGLVTDRPDLLRDVLTQRGTWATT</sequence>
<proteinExistence type="predicted"/>
<dbReference type="InterPro" id="IPR030395">
    <property type="entry name" value="GP_PDE_dom"/>
</dbReference>
<dbReference type="PANTHER" id="PTHR43805">
    <property type="entry name" value="GLYCEROPHOSPHORYL DIESTER PHOSPHODIESTERASE"/>
    <property type="match status" value="1"/>
</dbReference>
<dbReference type="Gene3D" id="3.20.20.190">
    <property type="entry name" value="Phosphatidylinositol (PI) phosphodiesterase"/>
    <property type="match status" value="1"/>
</dbReference>
<accession>A0A4Q7L3C7</accession>
<dbReference type="PANTHER" id="PTHR43805:SF1">
    <property type="entry name" value="GP-PDE DOMAIN-CONTAINING PROTEIN"/>
    <property type="match status" value="1"/>
</dbReference>
<dbReference type="InterPro" id="IPR017946">
    <property type="entry name" value="PLC-like_Pdiesterase_TIM-brl"/>
</dbReference>
<feature type="domain" description="GP-PDE" evidence="1">
    <location>
        <begin position="17"/>
        <end position="255"/>
    </location>
</feature>
<protein>
    <submittedName>
        <fullName evidence="2">Glycerophosphoryl diester phosphodiesterase</fullName>
    </submittedName>
</protein>